<dbReference type="Proteomes" id="UP000430508">
    <property type="component" value="Chromosome"/>
</dbReference>
<evidence type="ECO:0000256" key="7">
    <source>
        <dbReference type="HAMAP-Rule" id="MF_00156"/>
    </source>
</evidence>
<dbReference type="GO" id="GO:0000287">
    <property type="term" value="F:magnesium ion binding"/>
    <property type="evidence" value="ECO:0007669"/>
    <property type="project" value="TreeGrafter"/>
</dbReference>
<evidence type="ECO:0000256" key="2">
    <source>
        <dbReference type="ARBA" id="ARBA00008676"/>
    </source>
</evidence>
<dbReference type="GO" id="GO:0008168">
    <property type="term" value="F:methyltransferase activity"/>
    <property type="evidence" value="ECO:0007669"/>
    <property type="project" value="UniProtKB-KW"/>
</dbReference>
<feature type="binding site" evidence="7 10">
    <location>
        <position position="114"/>
    </location>
    <ligand>
        <name>Mg(2+)</name>
        <dbReference type="ChEBI" id="CHEBI:18420"/>
    </ligand>
</feature>
<proteinExistence type="inferred from homology"/>
<evidence type="ECO:0000313" key="12">
    <source>
        <dbReference type="Proteomes" id="UP000430508"/>
    </source>
</evidence>
<comment type="subunit">
    <text evidence="3 7">Homodecamer; pentamer of dimers.</text>
</comment>
<feature type="binding site" evidence="7 9">
    <location>
        <position position="112"/>
    </location>
    <ligand>
        <name>3-methyl-2-oxobutanoate</name>
        <dbReference type="ChEBI" id="CHEBI:11851"/>
    </ligand>
</feature>
<comment type="pathway">
    <text evidence="1 7">Cofactor biosynthesis; (R)-pantothenate biosynthesis; (R)-pantoate from 3-methyl-2-oxobutanoate: step 1/2.</text>
</comment>
<dbReference type="PIRSF" id="PIRSF000388">
    <property type="entry name" value="Pantoate_hydroxy_MeTrfase"/>
    <property type="match status" value="1"/>
</dbReference>
<dbReference type="InterPro" id="IPR015813">
    <property type="entry name" value="Pyrv/PenolPyrv_kinase-like_dom"/>
</dbReference>
<dbReference type="GO" id="GO:0005737">
    <property type="term" value="C:cytoplasm"/>
    <property type="evidence" value="ECO:0007669"/>
    <property type="project" value="UniProtKB-SubCell"/>
</dbReference>
<dbReference type="Gene3D" id="3.20.20.60">
    <property type="entry name" value="Phosphoenolpyruvate-binding domains"/>
    <property type="match status" value="1"/>
</dbReference>
<keyword evidence="7 10" id="KW-0460">Magnesium</keyword>
<gene>
    <name evidence="7 11" type="primary">panB</name>
    <name evidence="11" type="ORF">GQ588_08765</name>
</gene>
<evidence type="ECO:0000256" key="8">
    <source>
        <dbReference type="PIRSR" id="PIRSR000388-1"/>
    </source>
</evidence>
<feature type="binding site" evidence="7 10">
    <location>
        <position position="83"/>
    </location>
    <ligand>
        <name>Mg(2+)</name>
        <dbReference type="ChEBI" id="CHEBI:18420"/>
    </ligand>
</feature>
<name>A0A857DKQ3_9FIRM</name>
<comment type="similarity">
    <text evidence="2 7">Belongs to the PanB family.</text>
</comment>
<feature type="binding site" evidence="7 9">
    <location>
        <position position="83"/>
    </location>
    <ligand>
        <name>3-methyl-2-oxobutanoate</name>
        <dbReference type="ChEBI" id="CHEBI:11851"/>
    </ligand>
</feature>
<dbReference type="EC" id="2.1.2.11" evidence="7"/>
<evidence type="ECO:0000256" key="5">
    <source>
        <dbReference type="ARBA" id="ARBA00022679"/>
    </source>
</evidence>
<dbReference type="FunFam" id="3.20.20.60:FF:000003">
    <property type="entry name" value="3-methyl-2-oxobutanoate hydroxymethyltransferase"/>
    <property type="match status" value="1"/>
</dbReference>
<dbReference type="NCBIfam" id="TIGR00222">
    <property type="entry name" value="panB"/>
    <property type="match status" value="1"/>
</dbReference>
<dbReference type="InterPro" id="IPR003700">
    <property type="entry name" value="Pantoate_hydroxy_MeTrfase"/>
</dbReference>
<sequence>MKKMIPDFKKMSEQENKITMLTAYDFPTARIMEKAGVDVILVGDSLGMVVLGYDSTVPVTMEDMLHHAKAVRRGAPNTFMIVDMPYLTYARPEDALRNAGRLMQEGGADAVKLEGGEEYREIVSFLTKAGIPVVGHIGLTPQTAGLLGGYKVQGTEIHSASKLLRDAGMLAQAGVFMLVLEAIPALLAAKITQSISVPTIGIGAGNQCDGQVLVIHDMIGASDKTVPTFVKQYAMIEPLIVDAVQKYCEEVKDRAFPSDKHSFSMKQEVLSKLT</sequence>
<protein>
    <recommendedName>
        <fullName evidence="7">3-methyl-2-oxobutanoate hydroxymethyltransferase</fullName>
        <ecNumber evidence="7">2.1.2.11</ecNumber>
    </recommendedName>
    <alternativeName>
        <fullName evidence="7">Ketopantoate hydroxymethyltransferase</fullName>
        <shortName evidence="7">KPHMT</shortName>
    </alternativeName>
</protein>
<dbReference type="EMBL" id="CP046996">
    <property type="protein sequence ID" value="QHA00716.1"/>
    <property type="molecule type" value="Genomic_DNA"/>
</dbReference>
<comment type="catalytic activity">
    <reaction evidence="7">
        <text>(6R)-5,10-methylene-5,6,7,8-tetrahydrofolate + 3-methyl-2-oxobutanoate + H2O = 2-dehydropantoate + (6S)-5,6,7,8-tetrahydrofolate</text>
        <dbReference type="Rhea" id="RHEA:11824"/>
        <dbReference type="ChEBI" id="CHEBI:11561"/>
        <dbReference type="ChEBI" id="CHEBI:11851"/>
        <dbReference type="ChEBI" id="CHEBI:15377"/>
        <dbReference type="ChEBI" id="CHEBI:15636"/>
        <dbReference type="ChEBI" id="CHEBI:57453"/>
        <dbReference type="EC" id="2.1.2.11"/>
    </reaction>
</comment>
<dbReference type="Pfam" id="PF02548">
    <property type="entry name" value="Pantoate_transf"/>
    <property type="match status" value="1"/>
</dbReference>
<dbReference type="HAMAP" id="MF_00156">
    <property type="entry name" value="PanB"/>
    <property type="match status" value="1"/>
</dbReference>
<dbReference type="NCBIfam" id="NF001452">
    <property type="entry name" value="PRK00311.1"/>
    <property type="match status" value="1"/>
</dbReference>
<feature type="active site" description="Proton acceptor" evidence="7 8">
    <location>
        <position position="181"/>
    </location>
</feature>
<dbReference type="PANTHER" id="PTHR20881:SF0">
    <property type="entry name" value="3-METHYL-2-OXOBUTANOATE HYDROXYMETHYLTRANSFERASE"/>
    <property type="match status" value="1"/>
</dbReference>
<dbReference type="UniPathway" id="UPA00028">
    <property type="reaction ID" value="UER00003"/>
</dbReference>
<evidence type="ECO:0000256" key="1">
    <source>
        <dbReference type="ARBA" id="ARBA00005033"/>
    </source>
</evidence>
<keyword evidence="7" id="KW-0963">Cytoplasm</keyword>
<keyword evidence="4 7" id="KW-0566">Pantothenate biosynthesis</keyword>
<organism evidence="11 12">
    <name type="scientific">Dehalobacter restrictus</name>
    <dbReference type="NCBI Taxonomy" id="55583"/>
    <lineage>
        <taxon>Bacteria</taxon>
        <taxon>Bacillati</taxon>
        <taxon>Bacillota</taxon>
        <taxon>Clostridia</taxon>
        <taxon>Eubacteriales</taxon>
        <taxon>Desulfitobacteriaceae</taxon>
        <taxon>Dehalobacter</taxon>
    </lineage>
</organism>
<dbReference type="AlphaFoldDB" id="A0A857DKQ3"/>
<evidence type="ECO:0000256" key="3">
    <source>
        <dbReference type="ARBA" id="ARBA00011424"/>
    </source>
</evidence>
<evidence type="ECO:0000313" key="11">
    <source>
        <dbReference type="EMBL" id="QHA00716.1"/>
    </source>
</evidence>
<evidence type="ECO:0000256" key="4">
    <source>
        <dbReference type="ARBA" id="ARBA00022655"/>
    </source>
</evidence>
<dbReference type="SUPFAM" id="SSF51621">
    <property type="entry name" value="Phosphoenolpyruvate/pyruvate domain"/>
    <property type="match status" value="1"/>
</dbReference>
<feature type="binding site" evidence="7 9">
    <location>
        <begin position="44"/>
        <end position="45"/>
    </location>
    <ligand>
        <name>3-methyl-2-oxobutanoate</name>
        <dbReference type="ChEBI" id="CHEBI:11851"/>
    </ligand>
</feature>
<dbReference type="GO" id="GO:0003864">
    <property type="term" value="F:3-methyl-2-oxobutanoate hydroxymethyltransferase activity"/>
    <property type="evidence" value="ECO:0007669"/>
    <property type="project" value="UniProtKB-UniRule"/>
</dbReference>
<dbReference type="CDD" id="cd06557">
    <property type="entry name" value="KPHMT-like"/>
    <property type="match status" value="1"/>
</dbReference>
<accession>A0A857DKQ3</accession>
<comment type="subcellular location">
    <subcellularLocation>
        <location evidence="7">Cytoplasm</location>
    </subcellularLocation>
</comment>
<dbReference type="GO" id="GO:0015940">
    <property type="term" value="P:pantothenate biosynthetic process"/>
    <property type="evidence" value="ECO:0007669"/>
    <property type="project" value="UniProtKB-UniRule"/>
</dbReference>
<comment type="function">
    <text evidence="6 7">Catalyzes the reversible reaction in which hydroxymethyl group from 5,10-methylenetetrahydrofolate is transferred onto alpha-ketoisovalerate to form ketopantoate.</text>
</comment>
<keyword evidence="7 10" id="KW-0479">Metal-binding</keyword>
<reference evidence="11 12" key="1">
    <citation type="submission" date="2019-12" db="EMBL/GenBank/DDBJ databases">
        <title>Sequence classification of anaerobic respiratory reductive dehalogenases: First we see many, then we see few.</title>
        <authorList>
            <person name="Molenda O."/>
            <person name="Puentes Jacome L.A."/>
            <person name="Cao X."/>
            <person name="Nesbo C.L."/>
            <person name="Tang S."/>
            <person name="Morson N."/>
            <person name="Patron J."/>
            <person name="Lomheim L."/>
            <person name="Wishart D.S."/>
            <person name="Edwards E.A."/>
        </authorList>
    </citation>
    <scope>NUCLEOTIDE SEQUENCE [LARGE SCALE GENOMIC DNA]</scope>
    <source>
        <strain evidence="11 12">12DCA</strain>
    </source>
</reference>
<keyword evidence="11" id="KW-0489">Methyltransferase</keyword>
<dbReference type="GO" id="GO:0032259">
    <property type="term" value="P:methylation"/>
    <property type="evidence" value="ECO:0007669"/>
    <property type="project" value="UniProtKB-KW"/>
</dbReference>
<evidence type="ECO:0000256" key="10">
    <source>
        <dbReference type="PIRSR" id="PIRSR000388-3"/>
    </source>
</evidence>
<dbReference type="RefSeq" id="WP_019225984.1">
    <property type="nucleotide sequence ID" value="NZ_CP046996.1"/>
</dbReference>
<comment type="cofactor">
    <cofactor evidence="7 10">
        <name>Mg(2+)</name>
        <dbReference type="ChEBI" id="CHEBI:18420"/>
    </cofactor>
    <text evidence="7 10">Binds 1 Mg(2+) ion per subunit.</text>
</comment>
<dbReference type="PANTHER" id="PTHR20881">
    <property type="entry name" value="3-METHYL-2-OXOBUTANOATE HYDROXYMETHYLTRANSFERASE"/>
    <property type="match status" value="1"/>
</dbReference>
<feature type="binding site" evidence="7 10">
    <location>
        <position position="44"/>
    </location>
    <ligand>
        <name>Mg(2+)</name>
        <dbReference type="ChEBI" id="CHEBI:18420"/>
    </ligand>
</feature>
<keyword evidence="5 7" id="KW-0808">Transferase</keyword>
<evidence type="ECO:0000256" key="6">
    <source>
        <dbReference type="ARBA" id="ARBA00056497"/>
    </source>
</evidence>
<dbReference type="InterPro" id="IPR040442">
    <property type="entry name" value="Pyrv_kinase-like_dom_sf"/>
</dbReference>
<evidence type="ECO:0000256" key="9">
    <source>
        <dbReference type="PIRSR" id="PIRSR000388-2"/>
    </source>
</evidence>